<dbReference type="PANTHER" id="PTHR12791">
    <property type="entry name" value="GOLGI SNARE BET1-RELATED"/>
    <property type="match status" value="1"/>
</dbReference>
<feature type="transmembrane region" description="Helical" evidence="7">
    <location>
        <begin position="210"/>
        <end position="229"/>
    </location>
</feature>
<accession>A0A8H7HJ86</accession>
<dbReference type="InterPro" id="IPR000727">
    <property type="entry name" value="T_SNARE_dom"/>
</dbReference>
<dbReference type="Proteomes" id="UP000650582">
    <property type="component" value="Unassembled WGS sequence"/>
</dbReference>
<dbReference type="SUPFAM" id="SSF58038">
    <property type="entry name" value="SNARE fusion complex"/>
    <property type="match status" value="1"/>
</dbReference>
<evidence type="ECO:0000256" key="5">
    <source>
        <dbReference type="ARBA" id="ARBA00023136"/>
    </source>
</evidence>
<sequence length="231" mass="26054">MSLSHLTALSAQTLSQTLELQRFSTLPGSPSPPPSLITQITRNMDSLRTSILDMEVEAKGREEVRPLREQWERMRKMVEDQVNIDGLPPVREPTPPLPPSSPVPKRKSSNDAIFQPYKDEPAPYEDDGPSHDDILLQQRQMMDADQDTHLDRLSHSIRNQHDISLQINEELEVHTGLLEALDHELDSTGDRLSRARRRLDHVARGARDNGSAVAIGVLIFVLLILIIVFKT</sequence>
<name>A0A8H7HJ86_9AGAM</name>
<proteinExistence type="predicted"/>
<keyword evidence="4 7" id="KW-1133">Transmembrane helix</keyword>
<dbReference type="GO" id="GO:0005737">
    <property type="term" value="C:cytoplasm"/>
    <property type="evidence" value="ECO:0007669"/>
    <property type="project" value="UniProtKB-ARBA"/>
</dbReference>
<dbReference type="CDD" id="cd15859">
    <property type="entry name" value="SNARE_SYN8"/>
    <property type="match status" value="1"/>
</dbReference>
<evidence type="ECO:0000313" key="9">
    <source>
        <dbReference type="EMBL" id="KAF8686450.1"/>
    </source>
</evidence>
<dbReference type="AlphaFoldDB" id="A0A8H7HJ86"/>
<protein>
    <recommendedName>
        <fullName evidence="8">t-SNARE coiled-coil homology domain-containing protein</fullName>
    </recommendedName>
</protein>
<evidence type="ECO:0000256" key="3">
    <source>
        <dbReference type="ARBA" id="ARBA00022692"/>
    </source>
</evidence>
<dbReference type="SMART" id="SM00397">
    <property type="entry name" value="t_SNARE"/>
    <property type="match status" value="1"/>
</dbReference>
<reference evidence="9" key="1">
    <citation type="submission" date="2020-09" db="EMBL/GenBank/DDBJ databases">
        <title>Comparative genome analyses of four rice-infecting Rhizoctonia solani isolates reveal extensive enrichment of homogalacturonan modification genes.</title>
        <authorList>
            <person name="Lee D.-Y."/>
            <person name="Jeon J."/>
            <person name="Kim K.-T."/>
            <person name="Cheong K."/>
            <person name="Song H."/>
            <person name="Choi G."/>
            <person name="Ko J."/>
            <person name="Opiyo S.O."/>
            <person name="Zuo S."/>
            <person name="Madhav S."/>
            <person name="Lee Y.-H."/>
            <person name="Wang G.-L."/>
        </authorList>
    </citation>
    <scope>NUCLEOTIDE SEQUENCE</scope>
    <source>
        <strain evidence="9">AG1-IA YN-7</strain>
    </source>
</reference>
<gene>
    <name evidence="9" type="ORF">RHS04_00206</name>
</gene>
<evidence type="ECO:0000259" key="8">
    <source>
        <dbReference type="PROSITE" id="PS50192"/>
    </source>
</evidence>
<keyword evidence="2" id="KW-0813">Transport</keyword>
<feature type="region of interest" description="Disordered" evidence="6">
    <location>
        <begin position="82"/>
        <end position="129"/>
    </location>
</feature>
<evidence type="ECO:0000256" key="1">
    <source>
        <dbReference type="ARBA" id="ARBA00004167"/>
    </source>
</evidence>
<feature type="domain" description="T-SNARE coiled-coil homology" evidence="8">
    <location>
        <begin position="140"/>
        <end position="202"/>
    </location>
</feature>
<organism evidence="9 10">
    <name type="scientific">Rhizoctonia solani</name>
    <dbReference type="NCBI Taxonomy" id="456999"/>
    <lineage>
        <taxon>Eukaryota</taxon>
        <taxon>Fungi</taxon>
        <taxon>Dikarya</taxon>
        <taxon>Basidiomycota</taxon>
        <taxon>Agaricomycotina</taxon>
        <taxon>Agaricomycetes</taxon>
        <taxon>Cantharellales</taxon>
        <taxon>Ceratobasidiaceae</taxon>
        <taxon>Rhizoctonia</taxon>
    </lineage>
</organism>
<dbReference type="Gene3D" id="1.20.5.110">
    <property type="match status" value="1"/>
</dbReference>
<dbReference type="PROSITE" id="PS50192">
    <property type="entry name" value="T_SNARE"/>
    <property type="match status" value="1"/>
</dbReference>
<dbReference type="GO" id="GO:0012505">
    <property type="term" value="C:endomembrane system"/>
    <property type="evidence" value="ECO:0007669"/>
    <property type="project" value="UniProtKB-ARBA"/>
</dbReference>
<evidence type="ECO:0000256" key="7">
    <source>
        <dbReference type="SAM" id="Phobius"/>
    </source>
</evidence>
<evidence type="ECO:0000256" key="2">
    <source>
        <dbReference type="ARBA" id="ARBA00022448"/>
    </source>
</evidence>
<dbReference type="EMBL" id="JACYCC010000010">
    <property type="protein sequence ID" value="KAF8686450.1"/>
    <property type="molecule type" value="Genomic_DNA"/>
</dbReference>
<feature type="compositionally biased region" description="Pro residues" evidence="6">
    <location>
        <begin position="90"/>
        <end position="102"/>
    </location>
</feature>
<comment type="subcellular location">
    <subcellularLocation>
        <location evidence="1">Membrane</location>
        <topology evidence="1">Single-pass membrane protein</topology>
    </subcellularLocation>
</comment>
<evidence type="ECO:0000256" key="4">
    <source>
        <dbReference type="ARBA" id="ARBA00022989"/>
    </source>
</evidence>
<dbReference type="GO" id="GO:0016020">
    <property type="term" value="C:membrane"/>
    <property type="evidence" value="ECO:0007669"/>
    <property type="project" value="UniProtKB-SubCell"/>
</dbReference>
<keyword evidence="3 7" id="KW-0812">Transmembrane</keyword>
<evidence type="ECO:0000256" key="6">
    <source>
        <dbReference type="SAM" id="MobiDB-lite"/>
    </source>
</evidence>
<keyword evidence="5 7" id="KW-0472">Membrane</keyword>
<evidence type="ECO:0000313" key="10">
    <source>
        <dbReference type="Proteomes" id="UP000650582"/>
    </source>
</evidence>
<comment type="caution">
    <text evidence="9">The sequence shown here is derived from an EMBL/GenBank/DDBJ whole genome shotgun (WGS) entry which is preliminary data.</text>
</comment>